<dbReference type="Gene3D" id="2.120.10.30">
    <property type="entry name" value="TolB, C-terminal domain"/>
    <property type="match status" value="1"/>
</dbReference>
<dbReference type="RefSeq" id="WP_379983028.1">
    <property type="nucleotide sequence ID" value="NZ_JBHSFV010000026.1"/>
</dbReference>
<dbReference type="InterPro" id="IPR006664">
    <property type="entry name" value="OMP_bac"/>
</dbReference>
<dbReference type="InterPro" id="IPR008969">
    <property type="entry name" value="CarboxyPept-like_regulatory"/>
</dbReference>
<protein>
    <submittedName>
        <fullName evidence="6">OmpA family protein</fullName>
    </submittedName>
</protein>
<dbReference type="InterPro" id="IPR011042">
    <property type="entry name" value="6-blade_b-propeller_TolB-like"/>
</dbReference>
<dbReference type="SUPFAM" id="SSF49464">
    <property type="entry name" value="Carboxypeptidase regulatory domain-like"/>
    <property type="match status" value="1"/>
</dbReference>
<dbReference type="Pfam" id="PF00691">
    <property type="entry name" value="OmpA"/>
    <property type="match status" value="1"/>
</dbReference>
<proteinExistence type="predicted"/>
<dbReference type="Proteomes" id="UP001596043">
    <property type="component" value="Unassembled WGS sequence"/>
</dbReference>
<evidence type="ECO:0000256" key="1">
    <source>
        <dbReference type="ARBA" id="ARBA00004442"/>
    </source>
</evidence>
<dbReference type="InterPro" id="IPR011990">
    <property type="entry name" value="TPR-like_helical_dom_sf"/>
</dbReference>
<comment type="caution">
    <text evidence="6">The sequence shown here is derived from an EMBL/GenBank/DDBJ whole genome shotgun (WGS) entry which is preliminary data.</text>
</comment>
<evidence type="ECO:0000256" key="2">
    <source>
        <dbReference type="ARBA" id="ARBA00023136"/>
    </source>
</evidence>
<evidence type="ECO:0000256" key="4">
    <source>
        <dbReference type="PROSITE-ProRule" id="PRU00473"/>
    </source>
</evidence>
<dbReference type="Gene3D" id="1.25.40.10">
    <property type="entry name" value="Tetratricopeptide repeat domain"/>
    <property type="match status" value="1"/>
</dbReference>
<dbReference type="PROSITE" id="PS51123">
    <property type="entry name" value="OMPA_2"/>
    <property type="match status" value="1"/>
</dbReference>
<dbReference type="Pfam" id="PF13620">
    <property type="entry name" value="CarboxypepD_reg"/>
    <property type="match status" value="1"/>
</dbReference>
<dbReference type="EMBL" id="JBHSFV010000026">
    <property type="protein sequence ID" value="MFC4636646.1"/>
    <property type="molecule type" value="Genomic_DNA"/>
</dbReference>
<dbReference type="Pfam" id="PF07676">
    <property type="entry name" value="PD40"/>
    <property type="match status" value="2"/>
</dbReference>
<dbReference type="Gene3D" id="2.60.40.1120">
    <property type="entry name" value="Carboxypeptidase-like, regulatory domain"/>
    <property type="match status" value="1"/>
</dbReference>
<feature type="domain" description="OmpA-like" evidence="5">
    <location>
        <begin position="529"/>
        <end position="650"/>
    </location>
</feature>
<evidence type="ECO:0000259" key="5">
    <source>
        <dbReference type="PROSITE" id="PS51123"/>
    </source>
</evidence>
<keyword evidence="3" id="KW-0998">Cell outer membrane</keyword>
<sequence>MRLHVYILTTLFLVAGGIGFAQEGKISRADKKFDQYAFVDARKIYLDVVEKGYESADLFQKLADSYYFNAEYTSAEVWYKKLIDQYQEEIQPEYYFRYAQTLRALKNYELSDAMMTKFNQLKDTDTRATLFAESPDYLREISEYKKSKYILEDIRSINSRYSDFAPTEFEGRLIFASSRDSGGGVRRIHKWNNQPFLDLFQTRVGEESGSFSKPSKFNKQLNSKFHESTTTFSKDGNTVYFTRNNYTKGTYKKDKNGTNKLKIYKSTREEGKGWTEAVELPFNSDEYSTAHPSLNADNTKLYFASDMEGTVGLSDIWVVDILEDGTYGTPVNLGPSINTEGRETFPFMSKNGNLYFASDGHPGLGGLDVYVTSFQSQSDEQEIINVGKPINSSYDDFTFILNDDTKIGYFASNRKTGMGSDDIYRFLQEEIPCDILVKGKVLDKESGAPIQGATVQLLDSENQVVSSMLSEANGDYNFDTANCEEQYIVRAIKETFNGDEVVFVTPDESTTITNNLQLELTQKPIEVGDDLTILLDLNPIYFDFDRFNIRPDAALELEKVISVMKQYPNMVIDARSHTDSRGIDSYNLSLSDKRAKSTVEYIIDQGIESHRISGAGYGETQLVNDCGNDSNCSEEEHQLNRRSEFIVIKK</sequence>
<dbReference type="InterPro" id="IPR050330">
    <property type="entry name" value="Bact_OuterMem_StrucFunc"/>
</dbReference>
<dbReference type="InterPro" id="IPR011659">
    <property type="entry name" value="WD40"/>
</dbReference>
<comment type="subcellular location">
    <subcellularLocation>
        <location evidence="1">Cell outer membrane</location>
    </subcellularLocation>
</comment>
<evidence type="ECO:0000313" key="6">
    <source>
        <dbReference type="EMBL" id="MFC4636646.1"/>
    </source>
</evidence>
<accession>A0ABV9I4G7</accession>
<organism evidence="6 7">
    <name type="scientific">Dokdonia ponticola</name>
    <dbReference type="NCBI Taxonomy" id="2041041"/>
    <lineage>
        <taxon>Bacteria</taxon>
        <taxon>Pseudomonadati</taxon>
        <taxon>Bacteroidota</taxon>
        <taxon>Flavobacteriia</taxon>
        <taxon>Flavobacteriales</taxon>
        <taxon>Flavobacteriaceae</taxon>
        <taxon>Dokdonia</taxon>
    </lineage>
</organism>
<dbReference type="InterPro" id="IPR006665">
    <property type="entry name" value="OmpA-like"/>
</dbReference>
<evidence type="ECO:0000256" key="3">
    <source>
        <dbReference type="ARBA" id="ARBA00023237"/>
    </source>
</evidence>
<name>A0ABV9I4G7_9FLAO</name>
<dbReference type="Gene3D" id="3.30.1330.60">
    <property type="entry name" value="OmpA-like domain"/>
    <property type="match status" value="1"/>
</dbReference>
<evidence type="ECO:0000313" key="7">
    <source>
        <dbReference type="Proteomes" id="UP001596043"/>
    </source>
</evidence>
<keyword evidence="7" id="KW-1185">Reference proteome</keyword>
<dbReference type="SUPFAM" id="SSF48452">
    <property type="entry name" value="TPR-like"/>
    <property type="match status" value="1"/>
</dbReference>
<keyword evidence="2 4" id="KW-0472">Membrane</keyword>
<dbReference type="PRINTS" id="PR01021">
    <property type="entry name" value="OMPADOMAIN"/>
</dbReference>
<gene>
    <name evidence="6" type="ORF">ACFO3O_22265</name>
</gene>
<dbReference type="SUPFAM" id="SSF103088">
    <property type="entry name" value="OmpA-like"/>
    <property type="match status" value="1"/>
</dbReference>
<reference evidence="7" key="1">
    <citation type="journal article" date="2019" name="Int. J. Syst. Evol. Microbiol.">
        <title>The Global Catalogue of Microorganisms (GCM) 10K type strain sequencing project: providing services to taxonomists for standard genome sequencing and annotation.</title>
        <authorList>
            <consortium name="The Broad Institute Genomics Platform"/>
            <consortium name="The Broad Institute Genome Sequencing Center for Infectious Disease"/>
            <person name="Wu L."/>
            <person name="Ma J."/>
        </authorList>
    </citation>
    <scope>NUCLEOTIDE SEQUENCE [LARGE SCALE GENOMIC DNA]</scope>
    <source>
        <strain evidence="7">YJ-61-S</strain>
    </source>
</reference>
<dbReference type="SUPFAM" id="SSF82171">
    <property type="entry name" value="DPP6 N-terminal domain-like"/>
    <property type="match status" value="1"/>
</dbReference>
<dbReference type="PANTHER" id="PTHR30329">
    <property type="entry name" value="STATOR ELEMENT OF FLAGELLAR MOTOR COMPLEX"/>
    <property type="match status" value="1"/>
</dbReference>
<dbReference type="InterPro" id="IPR036737">
    <property type="entry name" value="OmpA-like_sf"/>
</dbReference>
<dbReference type="CDD" id="cd07185">
    <property type="entry name" value="OmpA_C-like"/>
    <property type="match status" value="1"/>
</dbReference>
<dbReference type="PANTHER" id="PTHR30329:SF21">
    <property type="entry name" value="LIPOPROTEIN YIAD-RELATED"/>
    <property type="match status" value="1"/>
</dbReference>